<evidence type="ECO:0000313" key="3">
    <source>
        <dbReference type="Proteomes" id="UP000018817"/>
    </source>
</evidence>
<evidence type="ECO:0000313" key="2">
    <source>
        <dbReference type="EMBL" id="ETM97588.1"/>
    </source>
</evidence>
<dbReference type="OrthoDB" id="128746at2759"/>
<reference evidence="2 3" key="2">
    <citation type="submission" date="2013-11" db="EMBL/GenBank/DDBJ databases">
        <title>The Genome Sequence of Phytophthora parasitica INRA-310.</title>
        <authorList>
            <consortium name="The Broad Institute Genomics Platform"/>
            <person name="Russ C."/>
            <person name="Tyler B."/>
            <person name="Panabieres F."/>
            <person name="Shan W."/>
            <person name="Tripathy S."/>
            <person name="Grunwald N."/>
            <person name="Machado M."/>
            <person name="Johnson C.S."/>
            <person name="Arredondo F."/>
            <person name="Hong C."/>
            <person name="Coffey M."/>
            <person name="Young S.K."/>
            <person name="Zeng Q."/>
            <person name="Gargeya S."/>
            <person name="Fitzgerald M."/>
            <person name="Abouelleil A."/>
            <person name="Alvarado L."/>
            <person name="Chapman S.B."/>
            <person name="Gainer-Dewar J."/>
            <person name="Goldberg J."/>
            <person name="Griggs A."/>
            <person name="Gujja S."/>
            <person name="Hansen M."/>
            <person name="Howarth C."/>
            <person name="Imamovic A."/>
            <person name="Ireland A."/>
            <person name="Larimer J."/>
            <person name="McCowan C."/>
            <person name="Murphy C."/>
            <person name="Pearson M."/>
            <person name="Poon T.W."/>
            <person name="Priest M."/>
            <person name="Roberts A."/>
            <person name="Saif S."/>
            <person name="Shea T."/>
            <person name="Sykes S."/>
            <person name="Wortman J."/>
            <person name="Nusbaum C."/>
            <person name="Birren B."/>
        </authorList>
    </citation>
    <scope>NUCLEOTIDE SEQUENCE [LARGE SCALE GENOMIC DNA]</scope>
    <source>
        <strain evidence="2 3">INRA-310</strain>
    </source>
</reference>
<feature type="non-terminal residue" evidence="2">
    <location>
        <position position="65"/>
    </location>
</feature>
<sequence>MDEPTMHAESAQQLFASINAMMREQQQFMAQTAELQRQMAATLMQQQQAATSQSQPVDISAHDSR</sequence>
<reference evidence="3" key="1">
    <citation type="submission" date="2011-12" db="EMBL/GenBank/DDBJ databases">
        <authorList>
            <consortium name="The Broad Institute Genome Sequencing Platform"/>
            <person name="Russ C."/>
            <person name="Tyler B."/>
            <person name="Panabieres F."/>
            <person name="Shan W."/>
            <person name="Tripathy S."/>
            <person name="Grunwald N."/>
            <person name="Machado M."/>
            <person name="Young S.K."/>
            <person name="Zeng Q."/>
            <person name="Gargeya S."/>
            <person name="Fitzgerald M."/>
            <person name="Haas B."/>
            <person name="Abouelleil A."/>
            <person name="Alvarado L."/>
            <person name="Arachchi H.M."/>
            <person name="Berlin A."/>
            <person name="Chapman S.B."/>
            <person name="Gearin G."/>
            <person name="Goldberg J."/>
            <person name="Griggs A."/>
            <person name="Gujja S."/>
            <person name="Hansen M."/>
            <person name="Heiman D."/>
            <person name="Howarth C."/>
            <person name="Larimer J."/>
            <person name="Lui A."/>
            <person name="MacDonald P.J.P."/>
            <person name="McCowen C."/>
            <person name="Montmayeur A."/>
            <person name="Murphy C."/>
            <person name="Neiman D."/>
            <person name="Pearson M."/>
            <person name="Priest M."/>
            <person name="Roberts A."/>
            <person name="Saif S."/>
            <person name="Shea T."/>
            <person name="Sisk P."/>
            <person name="Stolte C."/>
            <person name="Sykes S."/>
            <person name="Wortman J."/>
            <person name="Nusbaum C."/>
            <person name="Birren B."/>
        </authorList>
    </citation>
    <scope>NUCLEOTIDE SEQUENCE [LARGE SCALE GENOMIC DNA]</scope>
    <source>
        <strain evidence="3">INRA-310</strain>
    </source>
</reference>
<protein>
    <submittedName>
        <fullName evidence="2">Uncharacterized protein</fullName>
    </submittedName>
</protein>
<accession>W2PBH7</accession>
<feature type="compositionally biased region" description="Low complexity" evidence="1">
    <location>
        <begin position="42"/>
        <end position="55"/>
    </location>
</feature>
<feature type="region of interest" description="Disordered" evidence="1">
    <location>
        <begin position="42"/>
        <end position="65"/>
    </location>
</feature>
<name>W2PBH7_PHYN3</name>
<organism evidence="2 3">
    <name type="scientific">Phytophthora nicotianae (strain INRA-310)</name>
    <name type="common">Phytophthora parasitica</name>
    <dbReference type="NCBI Taxonomy" id="761204"/>
    <lineage>
        <taxon>Eukaryota</taxon>
        <taxon>Sar</taxon>
        <taxon>Stramenopiles</taxon>
        <taxon>Oomycota</taxon>
        <taxon>Peronosporomycetes</taxon>
        <taxon>Peronosporales</taxon>
        <taxon>Peronosporaceae</taxon>
        <taxon>Phytophthora</taxon>
    </lineage>
</organism>
<dbReference type="RefSeq" id="XP_008917118.1">
    <property type="nucleotide sequence ID" value="XM_008918870.1"/>
</dbReference>
<dbReference type="GeneID" id="20193496"/>
<dbReference type="AlphaFoldDB" id="W2PBH7"/>
<dbReference type="EMBL" id="KI669906">
    <property type="protein sequence ID" value="ETM97588.1"/>
    <property type="molecule type" value="Genomic_DNA"/>
</dbReference>
<dbReference type="VEuPathDB" id="FungiDB:PPTG_24897"/>
<evidence type="ECO:0000256" key="1">
    <source>
        <dbReference type="SAM" id="MobiDB-lite"/>
    </source>
</evidence>
<gene>
    <name evidence="2" type="ORF">PPTG_24897</name>
</gene>
<dbReference type="Proteomes" id="UP000018817">
    <property type="component" value="Unassembled WGS sequence"/>
</dbReference>
<proteinExistence type="predicted"/>